<dbReference type="RefSeq" id="WP_010262980.1">
    <property type="nucleotide sequence ID" value="NZ_JAVRET010000002.1"/>
</dbReference>
<comment type="caution">
    <text evidence="1">The sequence shown here is derived from an EMBL/GenBank/DDBJ whole genome shotgun (WGS) entry which is preliminary data.</text>
</comment>
<keyword evidence="2" id="KW-1185">Reference proteome</keyword>
<name>A0ABU2QUN3_9ACTN</name>
<sequence length="129" mass="13749">MTSLPDPDVVFAEHPELGIVAATASTPDGPDRGDHALTARGWVHHKELDIYTLPGRLDRASALTVVSGSIRALQNKGQIVAADPGLAQAVFHDRAEARNAAPSRLVADPTPRSWLYRPLPPCGAIPHPK</sequence>
<evidence type="ECO:0000313" key="1">
    <source>
        <dbReference type="EMBL" id="MDT0407752.1"/>
    </source>
</evidence>
<accession>A0ABU2QUN3</accession>
<protein>
    <submittedName>
        <fullName evidence="1">Uncharacterized protein</fullName>
    </submittedName>
</protein>
<dbReference type="EMBL" id="JAVRET010000002">
    <property type="protein sequence ID" value="MDT0407752.1"/>
    <property type="molecule type" value="Genomic_DNA"/>
</dbReference>
<gene>
    <name evidence="1" type="ORF">RM698_01630</name>
</gene>
<organism evidence="1 2">
    <name type="scientific">Streptomyces evansiae</name>
    <dbReference type="NCBI Taxonomy" id="3075535"/>
    <lineage>
        <taxon>Bacteria</taxon>
        <taxon>Bacillati</taxon>
        <taxon>Actinomycetota</taxon>
        <taxon>Actinomycetes</taxon>
        <taxon>Kitasatosporales</taxon>
        <taxon>Streptomycetaceae</taxon>
        <taxon>Streptomyces</taxon>
    </lineage>
</organism>
<reference evidence="2" key="1">
    <citation type="submission" date="2023-07" db="EMBL/GenBank/DDBJ databases">
        <title>30 novel species of actinomycetes from the DSMZ collection.</title>
        <authorList>
            <person name="Nouioui I."/>
        </authorList>
    </citation>
    <scope>NUCLEOTIDE SEQUENCE [LARGE SCALE GENOMIC DNA]</scope>
    <source>
        <strain evidence="2">DSM 41979</strain>
    </source>
</reference>
<proteinExistence type="predicted"/>
<dbReference type="Proteomes" id="UP001183610">
    <property type="component" value="Unassembled WGS sequence"/>
</dbReference>
<evidence type="ECO:0000313" key="2">
    <source>
        <dbReference type="Proteomes" id="UP001183610"/>
    </source>
</evidence>